<dbReference type="PANTHER" id="PTHR31250:SF10">
    <property type="entry name" value="IQ DOMAIN-CONTAINING PROTEIN IQM3"/>
    <property type="match status" value="1"/>
</dbReference>
<evidence type="ECO:0000256" key="4">
    <source>
        <dbReference type="ARBA" id="ARBA00023242"/>
    </source>
</evidence>
<sequence length="295" mass="32780">MDSQERRETFETTAAVRLQKVYRSYRTRRRLADSAVVAEELWLDVGDGKDVDLKDCPRSRLRQECIKYLGLKRKGSFHHSSFLAGGATLAAGRLEAESGKVKSVSAYSGHYRPTAENLGSFLAFLNENGVNLDEVQVLSPMEDHGSRKISKSVQEGSKRGKKTNSESPHRAPSGKEINRPSESCIFAQTKSSRTHSYKRTLSSNLQSTRTSLPKKEILQRIKSKKDVSSYQLGHQLSLKWSTGAGPRIGCVADYPLKLRLQALEFVNLSPRDLPTPSVSNLHSILTSISTLCVVM</sequence>
<protein>
    <recommendedName>
        <fullName evidence="7">Calmodulin-binding domain-containing protein</fullName>
    </recommendedName>
</protein>
<evidence type="ECO:0000256" key="3">
    <source>
        <dbReference type="ARBA" id="ARBA00022490"/>
    </source>
</evidence>
<reference evidence="6" key="1">
    <citation type="submission" date="2018-02" db="EMBL/GenBank/DDBJ databases">
        <authorList>
            <person name="Cohen D.B."/>
            <person name="Kent A.D."/>
        </authorList>
    </citation>
    <scope>NUCLEOTIDE SEQUENCE</scope>
</reference>
<dbReference type="GO" id="GO:0005634">
    <property type="term" value="C:nucleus"/>
    <property type="evidence" value="ECO:0007669"/>
    <property type="project" value="UniProtKB-SubCell"/>
</dbReference>
<evidence type="ECO:0000256" key="2">
    <source>
        <dbReference type="ARBA" id="ARBA00004496"/>
    </source>
</evidence>
<evidence type="ECO:0000256" key="5">
    <source>
        <dbReference type="SAM" id="MobiDB-lite"/>
    </source>
</evidence>
<gene>
    <name evidence="6" type="ORF">FSB_LOCUS42773</name>
</gene>
<evidence type="ECO:0000256" key="1">
    <source>
        <dbReference type="ARBA" id="ARBA00004123"/>
    </source>
</evidence>
<dbReference type="EMBL" id="OIVN01004002">
    <property type="protein sequence ID" value="SPD14891.1"/>
    <property type="molecule type" value="Genomic_DNA"/>
</dbReference>
<organism evidence="6">
    <name type="scientific">Fagus sylvatica</name>
    <name type="common">Beechnut</name>
    <dbReference type="NCBI Taxonomy" id="28930"/>
    <lineage>
        <taxon>Eukaryota</taxon>
        <taxon>Viridiplantae</taxon>
        <taxon>Streptophyta</taxon>
        <taxon>Embryophyta</taxon>
        <taxon>Tracheophyta</taxon>
        <taxon>Spermatophyta</taxon>
        <taxon>Magnoliopsida</taxon>
        <taxon>eudicotyledons</taxon>
        <taxon>Gunneridae</taxon>
        <taxon>Pentapetalae</taxon>
        <taxon>rosids</taxon>
        <taxon>fabids</taxon>
        <taxon>Fagales</taxon>
        <taxon>Fagaceae</taxon>
        <taxon>Fagus</taxon>
    </lineage>
</organism>
<evidence type="ECO:0000313" key="6">
    <source>
        <dbReference type="EMBL" id="SPD14891.1"/>
    </source>
</evidence>
<dbReference type="PROSITE" id="PS50096">
    <property type="entry name" value="IQ"/>
    <property type="match status" value="1"/>
</dbReference>
<keyword evidence="3" id="KW-0963">Cytoplasm</keyword>
<dbReference type="GO" id="GO:0005737">
    <property type="term" value="C:cytoplasm"/>
    <property type="evidence" value="ECO:0007669"/>
    <property type="project" value="UniProtKB-SubCell"/>
</dbReference>
<dbReference type="CDD" id="cd23767">
    <property type="entry name" value="IQCD"/>
    <property type="match status" value="1"/>
</dbReference>
<dbReference type="InterPro" id="IPR044159">
    <property type="entry name" value="IQM"/>
</dbReference>
<dbReference type="PANTHER" id="PTHR31250">
    <property type="entry name" value="IQ DOMAIN-CONTAINING PROTEIN IQM3"/>
    <property type="match status" value="1"/>
</dbReference>
<accession>A0A2N9HTA7</accession>
<keyword evidence="4" id="KW-0539">Nucleus</keyword>
<evidence type="ECO:0008006" key="7">
    <source>
        <dbReference type="Google" id="ProtNLM"/>
    </source>
</evidence>
<name>A0A2N9HTA7_FAGSY</name>
<comment type="subcellular location">
    <subcellularLocation>
        <location evidence="2">Cytoplasm</location>
    </subcellularLocation>
    <subcellularLocation>
        <location evidence="1">Nucleus</location>
    </subcellularLocation>
</comment>
<dbReference type="AlphaFoldDB" id="A0A2N9HTA7"/>
<proteinExistence type="predicted"/>
<feature type="region of interest" description="Disordered" evidence="5">
    <location>
        <begin position="139"/>
        <end position="182"/>
    </location>
</feature>